<dbReference type="GO" id="GO:0003676">
    <property type="term" value="F:nucleic acid binding"/>
    <property type="evidence" value="ECO:0007669"/>
    <property type="project" value="InterPro"/>
</dbReference>
<dbReference type="EMBL" id="JAHLQT010018499">
    <property type="protein sequence ID" value="KAG7169092.1"/>
    <property type="molecule type" value="Genomic_DNA"/>
</dbReference>
<organism evidence="2 3">
    <name type="scientific">Homarus americanus</name>
    <name type="common">American lobster</name>
    <dbReference type="NCBI Taxonomy" id="6706"/>
    <lineage>
        <taxon>Eukaryota</taxon>
        <taxon>Metazoa</taxon>
        <taxon>Ecdysozoa</taxon>
        <taxon>Arthropoda</taxon>
        <taxon>Crustacea</taxon>
        <taxon>Multicrustacea</taxon>
        <taxon>Malacostraca</taxon>
        <taxon>Eumalacostraca</taxon>
        <taxon>Eucarida</taxon>
        <taxon>Decapoda</taxon>
        <taxon>Pleocyemata</taxon>
        <taxon>Astacidea</taxon>
        <taxon>Nephropoidea</taxon>
        <taxon>Nephropidae</taxon>
        <taxon>Homarus</taxon>
    </lineage>
</organism>
<gene>
    <name evidence="2" type="primary">tc1a-L51</name>
    <name evidence="2" type="ORF">Hamer_G018870</name>
</gene>
<evidence type="ECO:0000313" key="3">
    <source>
        <dbReference type="Proteomes" id="UP000747542"/>
    </source>
</evidence>
<evidence type="ECO:0000313" key="2">
    <source>
        <dbReference type="EMBL" id="KAG7169092.1"/>
    </source>
</evidence>
<dbReference type="SUPFAM" id="SSF46689">
    <property type="entry name" value="Homeodomain-like"/>
    <property type="match status" value="1"/>
</dbReference>
<dbReference type="GO" id="GO:0005634">
    <property type="term" value="C:nucleus"/>
    <property type="evidence" value="ECO:0007669"/>
    <property type="project" value="UniProtKB-SubCell"/>
</dbReference>
<dbReference type="Gene3D" id="3.30.420.10">
    <property type="entry name" value="Ribonuclease H-like superfamily/Ribonuclease H"/>
    <property type="match status" value="1"/>
</dbReference>
<reference evidence="2" key="1">
    <citation type="journal article" date="2021" name="Sci. Adv.">
        <title>The American lobster genome reveals insights on longevity, neural, and immune adaptations.</title>
        <authorList>
            <person name="Polinski J.M."/>
            <person name="Zimin A.V."/>
            <person name="Clark K.F."/>
            <person name="Kohn A.B."/>
            <person name="Sadowski N."/>
            <person name="Timp W."/>
            <person name="Ptitsyn A."/>
            <person name="Khanna P."/>
            <person name="Romanova D.Y."/>
            <person name="Williams P."/>
            <person name="Greenwood S.J."/>
            <person name="Moroz L.L."/>
            <person name="Walt D.R."/>
            <person name="Bodnar A.G."/>
        </authorList>
    </citation>
    <scope>NUCLEOTIDE SEQUENCE</scope>
    <source>
        <strain evidence="2">GMGI-L3</strain>
    </source>
</reference>
<comment type="caution">
    <text evidence="2">The sequence shown here is derived from an EMBL/GenBank/DDBJ whole genome shotgun (WGS) entry which is preliminary data.</text>
</comment>
<sequence length="235" mass="26506">MNTAQQRLTTRGQIIALREEGFTVRAIADRLTVSISIVKRWIWRYAETSILTDLGIVPPIKERLTEQHRTGRLLFAQQYVGEDLEFWSRVVFADEKTFASTNHGKIHLWRPNRTSWGSQPAAAAASQPPHRSCQWSQTDLVRLCHLPVFSSAPGWEDVATSLHHSSCTLPQTTLKYTFIAFFLDGLLCICDVSWKYSISPELTRRMDEGESVGMAPTVNMQAEVCQGRCHGTTVA</sequence>
<dbReference type="Proteomes" id="UP000747542">
    <property type="component" value="Unassembled WGS sequence"/>
</dbReference>
<dbReference type="InterPro" id="IPR036388">
    <property type="entry name" value="WH-like_DNA-bd_sf"/>
</dbReference>
<dbReference type="AlphaFoldDB" id="A0A8J5K4G3"/>
<comment type="subcellular location">
    <subcellularLocation>
        <location evidence="1">Nucleus</location>
    </subcellularLocation>
</comment>
<keyword evidence="3" id="KW-1185">Reference proteome</keyword>
<dbReference type="InterPro" id="IPR009057">
    <property type="entry name" value="Homeodomain-like_sf"/>
</dbReference>
<dbReference type="Pfam" id="PF13384">
    <property type="entry name" value="HTH_23"/>
    <property type="match status" value="1"/>
</dbReference>
<evidence type="ECO:0000256" key="1">
    <source>
        <dbReference type="ARBA" id="ARBA00004123"/>
    </source>
</evidence>
<dbReference type="InterPro" id="IPR036397">
    <property type="entry name" value="RNaseH_sf"/>
</dbReference>
<protein>
    <submittedName>
        <fullName evidence="2">Putative Transposable element Tc1 transposase-like 51</fullName>
    </submittedName>
</protein>
<accession>A0A8J5K4G3</accession>
<dbReference type="Gene3D" id="1.10.10.10">
    <property type="entry name" value="Winged helix-like DNA-binding domain superfamily/Winged helix DNA-binding domain"/>
    <property type="match status" value="1"/>
</dbReference>
<name>A0A8J5K4G3_HOMAM</name>
<proteinExistence type="predicted"/>